<proteinExistence type="inferred from homology"/>
<comment type="similarity">
    <text evidence="1 4">Belongs to the D-isomer specific 2-hydroxyacid dehydrogenase family.</text>
</comment>
<dbReference type="GO" id="GO:0051287">
    <property type="term" value="F:NAD binding"/>
    <property type="evidence" value="ECO:0007669"/>
    <property type="project" value="InterPro"/>
</dbReference>
<dbReference type="STRING" id="1802158.A2827_01775"/>
<evidence type="ECO:0000313" key="7">
    <source>
        <dbReference type="EMBL" id="OGZ58456.1"/>
    </source>
</evidence>
<dbReference type="PANTHER" id="PTHR43026:SF1">
    <property type="entry name" value="2-HYDROXYACID DEHYDROGENASE HOMOLOG 1-RELATED"/>
    <property type="match status" value="1"/>
</dbReference>
<dbReference type="Pfam" id="PF00389">
    <property type="entry name" value="2-Hacid_dh"/>
    <property type="match status" value="1"/>
</dbReference>
<evidence type="ECO:0000256" key="4">
    <source>
        <dbReference type="RuleBase" id="RU003719"/>
    </source>
</evidence>
<dbReference type="Pfam" id="PF02826">
    <property type="entry name" value="2-Hacid_dh_C"/>
    <property type="match status" value="1"/>
</dbReference>
<feature type="domain" description="D-isomer specific 2-hydroxyacid dehydrogenase NAD-binding" evidence="6">
    <location>
        <begin position="110"/>
        <end position="307"/>
    </location>
</feature>
<comment type="caution">
    <text evidence="7">The sequence shown here is derived from an EMBL/GenBank/DDBJ whole genome shotgun (WGS) entry which is preliminary data.</text>
</comment>
<evidence type="ECO:0000259" key="5">
    <source>
        <dbReference type="Pfam" id="PF00389"/>
    </source>
</evidence>
<dbReference type="GO" id="GO:0006564">
    <property type="term" value="P:L-serine biosynthetic process"/>
    <property type="evidence" value="ECO:0007669"/>
    <property type="project" value="UniProtKB-ARBA"/>
</dbReference>
<dbReference type="GO" id="GO:0047545">
    <property type="term" value="F:(S)-2-hydroxyglutarate dehydrogenase activity"/>
    <property type="evidence" value="ECO:0007669"/>
    <property type="project" value="UniProtKB-ARBA"/>
</dbReference>
<name>A0A1G2H7K0_9BACT</name>
<dbReference type="SUPFAM" id="SSF51735">
    <property type="entry name" value="NAD(P)-binding Rossmann-fold domains"/>
    <property type="match status" value="1"/>
</dbReference>
<reference evidence="7 8" key="1">
    <citation type="journal article" date="2016" name="Nat. Commun.">
        <title>Thousands of microbial genomes shed light on interconnected biogeochemical processes in an aquifer system.</title>
        <authorList>
            <person name="Anantharaman K."/>
            <person name="Brown C.T."/>
            <person name="Hug L.A."/>
            <person name="Sharon I."/>
            <person name="Castelle C.J."/>
            <person name="Probst A.J."/>
            <person name="Thomas B.C."/>
            <person name="Singh A."/>
            <person name="Wilkins M.J."/>
            <person name="Karaoz U."/>
            <person name="Brodie E.L."/>
            <person name="Williams K.H."/>
            <person name="Hubbard S.S."/>
            <person name="Banfield J.F."/>
        </authorList>
    </citation>
    <scope>NUCLEOTIDE SEQUENCE [LARGE SCALE GENOMIC DNA]</scope>
</reference>
<dbReference type="FunFam" id="3.40.50.720:FF:000041">
    <property type="entry name" value="D-3-phosphoglycerate dehydrogenase"/>
    <property type="match status" value="1"/>
</dbReference>
<dbReference type="GO" id="GO:0004617">
    <property type="term" value="F:phosphoglycerate dehydrogenase activity"/>
    <property type="evidence" value="ECO:0007669"/>
    <property type="project" value="UniProtKB-ARBA"/>
</dbReference>
<dbReference type="EMBL" id="MHOD01000007">
    <property type="protein sequence ID" value="OGZ58456.1"/>
    <property type="molecule type" value="Genomic_DNA"/>
</dbReference>
<sequence>MKIAFFHCEEWEKKYMESKKLFDELNLEVFFISEVLDRRHIPADADFDIISIFVDSEIDKEVLGKLPNLKFISARSTGYDHIDINVAKEKGIQISYVPTYGENTVAEYTFALILALSRKIFDSYRRVREEGSFSQSGLRGFDLKGKTLGVIGAGNIGRNVIRIARGFGMIVIANDINPDGKLAERLGFEYVSLDRLLKVSDIVSLHVPAIKETFHLMNSDTFLAMKKGAYLINTSRGEIVETQALVKALKEGRVGGAALDVLEEEGAIKDELDLLIGGHSEEHNLATIVANHILIDMPNVIVTPHNAFNTAEALQRILDATLENVKGFVKGEPINTVPE</sequence>
<dbReference type="PANTHER" id="PTHR43026">
    <property type="entry name" value="2-HYDROXYACID DEHYDROGENASE HOMOLOG 1-RELATED"/>
    <property type="match status" value="1"/>
</dbReference>
<dbReference type="AlphaFoldDB" id="A0A1G2H7K0"/>
<dbReference type="InterPro" id="IPR006139">
    <property type="entry name" value="D-isomer_2_OHA_DH_cat_dom"/>
</dbReference>
<evidence type="ECO:0008006" key="9">
    <source>
        <dbReference type="Google" id="ProtNLM"/>
    </source>
</evidence>
<keyword evidence="3" id="KW-0520">NAD</keyword>
<dbReference type="InterPro" id="IPR029753">
    <property type="entry name" value="D-isomer_DH_CS"/>
</dbReference>
<dbReference type="InterPro" id="IPR006140">
    <property type="entry name" value="D-isomer_DH_NAD-bd"/>
</dbReference>
<dbReference type="PROSITE" id="PS00670">
    <property type="entry name" value="D_2_HYDROXYACID_DH_2"/>
    <property type="match status" value="1"/>
</dbReference>
<dbReference type="InterPro" id="IPR036291">
    <property type="entry name" value="NAD(P)-bd_dom_sf"/>
</dbReference>
<feature type="domain" description="D-isomer specific 2-hydroxyacid dehydrogenase catalytic" evidence="5">
    <location>
        <begin position="21"/>
        <end position="335"/>
    </location>
</feature>
<evidence type="ECO:0000256" key="2">
    <source>
        <dbReference type="ARBA" id="ARBA00023002"/>
    </source>
</evidence>
<dbReference type="Proteomes" id="UP000177932">
    <property type="component" value="Unassembled WGS sequence"/>
</dbReference>
<organism evidence="7 8">
    <name type="scientific">Candidatus Spechtbacteria bacterium RIFCSPHIGHO2_01_FULL_43_30</name>
    <dbReference type="NCBI Taxonomy" id="1802158"/>
    <lineage>
        <taxon>Bacteria</taxon>
        <taxon>Candidatus Spechtiibacteriota</taxon>
    </lineage>
</organism>
<dbReference type="GO" id="GO:0008720">
    <property type="term" value="F:D-lactate dehydrogenase (NAD+) activity"/>
    <property type="evidence" value="ECO:0007669"/>
    <property type="project" value="TreeGrafter"/>
</dbReference>
<evidence type="ECO:0000256" key="3">
    <source>
        <dbReference type="ARBA" id="ARBA00023027"/>
    </source>
</evidence>
<evidence type="ECO:0000259" key="6">
    <source>
        <dbReference type="Pfam" id="PF02826"/>
    </source>
</evidence>
<accession>A0A1G2H7K0</accession>
<gene>
    <name evidence="7" type="ORF">A2827_01775</name>
</gene>
<evidence type="ECO:0000313" key="8">
    <source>
        <dbReference type="Proteomes" id="UP000177932"/>
    </source>
</evidence>
<dbReference type="InterPro" id="IPR058205">
    <property type="entry name" value="D-LDH-like"/>
</dbReference>
<dbReference type="Gene3D" id="3.40.50.720">
    <property type="entry name" value="NAD(P)-binding Rossmann-like Domain"/>
    <property type="match status" value="2"/>
</dbReference>
<keyword evidence="2 4" id="KW-0560">Oxidoreductase</keyword>
<dbReference type="PROSITE" id="PS00671">
    <property type="entry name" value="D_2_HYDROXYACID_DH_3"/>
    <property type="match status" value="1"/>
</dbReference>
<dbReference type="SUPFAM" id="SSF52283">
    <property type="entry name" value="Formate/glycerate dehydrogenase catalytic domain-like"/>
    <property type="match status" value="1"/>
</dbReference>
<protein>
    <recommendedName>
        <fullName evidence="9">Hydroxyacid dehydrogenase</fullName>
    </recommendedName>
</protein>
<evidence type="ECO:0000256" key="1">
    <source>
        <dbReference type="ARBA" id="ARBA00005854"/>
    </source>
</evidence>